<name>A0ABR0JXZ1_9EURO</name>
<dbReference type="PANTHER" id="PTHR15955:SF8">
    <property type="entry name" value="RWD DOMAIN-CONTAINING PROTEIN 2B-RELATED"/>
    <property type="match status" value="1"/>
</dbReference>
<dbReference type="EMBL" id="JAVRRG010000224">
    <property type="protein sequence ID" value="KAK5077431.1"/>
    <property type="molecule type" value="Genomic_DNA"/>
</dbReference>
<gene>
    <name evidence="1" type="ORF">LTR24_009645</name>
</gene>
<organism evidence="1 2">
    <name type="scientific">Lithohypha guttulata</name>
    <dbReference type="NCBI Taxonomy" id="1690604"/>
    <lineage>
        <taxon>Eukaryota</taxon>
        <taxon>Fungi</taxon>
        <taxon>Dikarya</taxon>
        <taxon>Ascomycota</taxon>
        <taxon>Pezizomycotina</taxon>
        <taxon>Eurotiomycetes</taxon>
        <taxon>Chaetothyriomycetidae</taxon>
        <taxon>Chaetothyriales</taxon>
        <taxon>Trichomeriaceae</taxon>
        <taxon>Lithohypha</taxon>
    </lineage>
</organism>
<reference evidence="1 2" key="1">
    <citation type="submission" date="2023-08" db="EMBL/GenBank/DDBJ databases">
        <title>Black Yeasts Isolated from many extreme environments.</title>
        <authorList>
            <person name="Coleine C."/>
            <person name="Stajich J.E."/>
            <person name="Selbmann L."/>
        </authorList>
    </citation>
    <scope>NUCLEOTIDE SEQUENCE [LARGE SCALE GENOMIC DNA]</scope>
    <source>
        <strain evidence="1 2">CCFEE 5885</strain>
    </source>
</reference>
<dbReference type="PANTHER" id="PTHR15955">
    <property type="entry name" value="RWD DOMAIN CONTAINING PROTEIN 2"/>
    <property type="match status" value="1"/>
</dbReference>
<evidence type="ECO:0000313" key="1">
    <source>
        <dbReference type="EMBL" id="KAK5077431.1"/>
    </source>
</evidence>
<accession>A0ABR0JXZ1</accession>
<keyword evidence="2" id="KW-1185">Reference proteome</keyword>
<dbReference type="CDD" id="cd11605">
    <property type="entry name" value="RWD_DRWD_ELF-like"/>
    <property type="match status" value="1"/>
</dbReference>
<dbReference type="Proteomes" id="UP001345013">
    <property type="component" value="Unassembled WGS sequence"/>
</dbReference>
<evidence type="ECO:0000313" key="2">
    <source>
        <dbReference type="Proteomes" id="UP001345013"/>
    </source>
</evidence>
<sequence length="246" mass="27174">MADTPDLEAAGGRQEAELALLTAMYPGNLDWNGHRRELTYRTEEGGVLTLRLPDDYPEKSTPQLVMATGKNKTDLRDLARSRMAALRNHPDEETLDAIIQAFDELVKQRAQTSQETGRSVDQLSGKTTSKPAFKTVVVWLHHLLNTNKRKLALNPSINSGAVKGITKPGYPGVLVYSGNADAVEAHVAELRNQRWQAFQVRLDEPGQSPWNFAADSILEVESMSEVTKNIVGEINKQAFLKAIGVK</sequence>
<protein>
    <submittedName>
        <fullName evidence="1">Uncharacterized protein</fullName>
    </submittedName>
</protein>
<dbReference type="InterPro" id="IPR017359">
    <property type="entry name" value="Phi-like"/>
</dbReference>
<proteinExistence type="predicted"/>
<comment type="caution">
    <text evidence="1">The sequence shown here is derived from an EMBL/GenBank/DDBJ whole genome shotgun (WGS) entry which is preliminary data.</text>
</comment>